<evidence type="ECO:0000256" key="4">
    <source>
        <dbReference type="ARBA" id="ARBA00023136"/>
    </source>
</evidence>
<comment type="subcellular location">
    <subcellularLocation>
        <location evidence="1">Membrane</location>
        <topology evidence="1">Multi-pass membrane protein</topology>
    </subcellularLocation>
</comment>
<sequence length="265" mass="30892">MQNTESPPSVREISREEYISNLKQWLDNARLWGEYSRQYLVCSGLTNNNYNTFTNPILDSYRNNHRRQESSNRRHLTFVPGTYEFIIPPLWKRFVAELLDFSILFIIKLFLTFAAVETFNFVTVENYGFDTIEKYLQNPRMAMQMSIEILSLEILHRCIVCCYEVYWLKGGSCATPGKRYMGLIVVQVENITPAPGTIENKVRVNPCSNLGLQQALTRAVLKNLFIGFMLPICFTMYIFRFNRTGYDVISKSLVVEYNPNMHPIE</sequence>
<gene>
    <name evidence="7" type="ORF">HHI36_022880</name>
</gene>
<keyword evidence="4 5" id="KW-0472">Membrane</keyword>
<dbReference type="Pfam" id="PF06271">
    <property type="entry name" value="RDD"/>
    <property type="match status" value="1"/>
</dbReference>
<organism evidence="7 8">
    <name type="scientific">Cryptolaemus montrouzieri</name>
    <dbReference type="NCBI Taxonomy" id="559131"/>
    <lineage>
        <taxon>Eukaryota</taxon>
        <taxon>Metazoa</taxon>
        <taxon>Ecdysozoa</taxon>
        <taxon>Arthropoda</taxon>
        <taxon>Hexapoda</taxon>
        <taxon>Insecta</taxon>
        <taxon>Pterygota</taxon>
        <taxon>Neoptera</taxon>
        <taxon>Endopterygota</taxon>
        <taxon>Coleoptera</taxon>
        <taxon>Polyphaga</taxon>
        <taxon>Cucujiformia</taxon>
        <taxon>Coccinelloidea</taxon>
        <taxon>Coccinellidae</taxon>
        <taxon>Scymninae</taxon>
        <taxon>Scymnini</taxon>
        <taxon>Cryptolaemus</taxon>
    </lineage>
</organism>
<proteinExistence type="predicted"/>
<feature type="domain" description="RDD" evidence="6">
    <location>
        <begin position="88"/>
        <end position="221"/>
    </location>
</feature>
<dbReference type="EMBL" id="JABFTP020000186">
    <property type="protein sequence ID" value="KAL3289456.1"/>
    <property type="molecule type" value="Genomic_DNA"/>
</dbReference>
<dbReference type="PANTHER" id="PTHR13659">
    <property type="entry name" value="AUTOSOMAL HIGHLY CONSERVED PROTEIN"/>
    <property type="match status" value="1"/>
</dbReference>
<dbReference type="GO" id="GO:0016020">
    <property type="term" value="C:membrane"/>
    <property type="evidence" value="ECO:0007669"/>
    <property type="project" value="UniProtKB-SubCell"/>
</dbReference>
<keyword evidence="2 5" id="KW-0812">Transmembrane</keyword>
<keyword evidence="8" id="KW-1185">Reference proteome</keyword>
<evidence type="ECO:0000256" key="5">
    <source>
        <dbReference type="SAM" id="Phobius"/>
    </source>
</evidence>
<dbReference type="InterPro" id="IPR010432">
    <property type="entry name" value="RDD"/>
</dbReference>
<protein>
    <recommendedName>
        <fullName evidence="6">RDD domain-containing protein</fullName>
    </recommendedName>
</protein>
<evidence type="ECO:0000256" key="1">
    <source>
        <dbReference type="ARBA" id="ARBA00004141"/>
    </source>
</evidence>
<evidence type="ECO:0000256" key="2">
    <source>
        <dbReference type="ARBA" id="ARBA00022692"/>
    </source>
</evidence>
<evidence type="ECO:0000259" key="6">
    <source>
        <dbReference type="Pfam" id="PF06271"/>
    </source>
</evidence>
<dbReference type="Proteomes" id="UP001516400">
    <property type="component" value="Unassembled WGS sequence"/>
</dbReference>
<feature type="transmembrane region" description="Helical" evidence="5">
    <location>
        <begin position="98"/>
        <end position="116"/>
    </location>
</feature>
<reference evidence="7 8" key="1">
    <citation type="journal article" date="2021" name="BMC Biol.">
        <title>Horizontally acquired antibacterial genes associated with adaptive radiation of ladybird beetles.</title>
        <authorList>
            <person name="Li H.S."/>
            <person name="Tang X.F."/>
            <person name="Huang Y.H."/>
            <person name="Xu Z.Y."/>
            <person name="Chen M.L."/>
            <person name="Du X.Y."/>
            <person name="Qiu B.Y."/>
            <person name="Chen P.T."/>
            <person name="Zhang W."/>
            <person name="Slipinski A."/>
            <person name="Escalona H.E."/>
            <person name="Waterhouse R.M."/>
            <person name="Zwick A."/>
            <person name="Pang H."/>
        </authorList>
    </citation>
    <scope>NUCLEOTIDE SEQUENCE [LARGE SCALE GENOMIC DNA]</scope>
    <source>
        <strain evidence="7">SYSU2018</strain>
    </source>
</reference>
<evidence type="ECO:0000256" key="3">
    <source>
        <dbReference type="ARBA" id="ARBA00022989"/>
    </source>
</evidence>
<feature type="transmembrane region" description="Helical" evidence="5">
    <location>
        <begin position="219"/>
        <end position="239"/>
    </location>
</feature>
<name>A0ABD2PEL8_9CUCU</name>
<evidence type="ECO:0000313" key="8">
    <source>
        <dbReference type="Proteomes" id="UP001516400"/>
    </source>
</evidence>
<dbReference type="PANTHER" id="PTHR13659:SF5">
    <property type="entry name" value="PROTEIN FAM8A1"/>
    <property type="match status" value="1"/>
</dbReference>
<dbReference type="AlphaFoldDB" id="A0ABD2PEL8"/>
<comment type="caution">
    <text evidence="7">The sequence shown here is derived from an EMBL/GenBank/DDBJ whole genome shotgun (WGS) entry which is preliminary data.</text>
</comment>
<keyword evidence="3 5" id="KW-1133">Transmembrane helix</keyword>
<evidence type="ECO:0000313" key="7">
    <source>
        <dbReference type="EMBL" id="KAL3289456.1"/>
    </source>
</evidence>
<dbReference type="InterPro" id="IPR039871">
    <property type="entry name" value="FAM8A1"/>
</dbReference>
<accession>A0ABD2PEL8</accession>